<evidence type="ECO:0000259" key="1">
    <source>
        <dbReference type="Pfam" id="PF00656"/>
    </source>
</evidence>
<name>A0ABP8MIJ6_9BACT</name>
<gene>
    <name evidence="2" type="ORF">GCM10023189_10490</name>
</gene>
<dbReference type="InterPro" id="IPR011600">
    <property type="entry name" value="Pept_C14_caspase"/>
</dbReference>
<feature type="domain" description="Peptidase C14 caspase" evidence="1">
    <location>
        <begin position="6"/>
        <end position="186"/>
    </location>
</feature>
<dbReference type="Pfam" id="PF00656">
    <property type="entry name" value="Peptidase_C14"/>
    <property type="match status" value="1"/>
</dbReference>
<dbReference type="Gene3D" id="3.40.50.1460">
    <property type="match status" value="1"/>
</dbReference>
<comment type="caution">
    <text evidence="2">The sequence shown here is derived from an EMBL/GenBank/DDBJ whole genome shotgun (WGS) entry which is preliminary data.</text>
</comment>
<accession>A0ABP8MIJ6</accession>
<dbReference type="EMBL" id="BAABHD010000010">
    <property type="protein sequence ID" value="GAA4450180.1"/>
    <property type="molecule type" value="Genomic_DNA"/>
</dbReference>
<sequence length="326" mass="36724">MDAVARSLGYQYNLIVRSNEQFGLAGLNEAVNTVNCQPDDVLFFYFTGHGFSTPKRNNDFPLLYLRTDTTDLAGLHQRLVAKKPRLCISLGDCCNNVLSDLRKILPNPLQIRGLNTQKDTDILRKLFVETKGDVLIATAKRGERAASTPSIGSFYTYSWLNALKHAIVNNNDVTWATLLNDSEQRMQSLLAGFPDTVRHHSHWKINIADAGPPVTPDQPVAPVAPKPVATFDQVNDFLNQLADESKSFAERNALRQRLEPLYFTPTSTVKIYIKSPEKPVELQSITRFLSRMLVNARQVVRINTVERLSDLKPDGRYEVLTVEEVR</sequence>
<dbReference type="Proteomes" id="UP001501175">
    <property type="component" value="Unassembled WGS sequence"/>
</dbReference>
<reference evidence="3" key="1">
    <citation type="journal article" date="2019" name="Int. J. Syst. Evol. Microbiol.">
        <title>The Global Catalogue of Microorganisms (GCM) 10K type strain sequencing project: providing services to taxonomists for standard genome sequencing and annotation.</title>
        <authorList>
            <consortium name="The Broad Institute Genomics Platform"/>
            <consortium name="The Broad Institute Genome Sequencing Center for Infectious Disease"/>
            <person name="Wu L."/>
            <person name="Ma J."/>
        </authorList>
    </citation>
    <scope>NUCLEOTIDE SEQUENCE [LARGE SCALE GENOMIC DNA]</scope>
    <source>
        <strain evidence="3">JCM 17927</strain>
    </source>
</reference>
<proteinExistence type="predicted"/>
<protein>
    <recommendedName>
        <fullName evidence="1">Peptidase C14 caspase domain-containing protein</fullName>
    </recommendedName>
</protein>
<keyword evidence="3" id="KW-1185">Reference proteome</keyword>
<dbReference type="SUPFAM" id="SSF52129">
    <property type="entry name" value="Caspase-like"/>
    <property type="match status" value="1"/>
</dbReference>
<dbReference type="InterPro" id="IPR029030">
    <property type="entry name" value="Caspase-like_dom_sf"/>
</dbReference>
<organism evidence="2 3">
    <name type="scientific">Nibrella saemangeumensis</name>
    <dbReference type="NCBI Taxonomy" id="1084526"/>
    <lineage>
        <taxon>Bacteria</taxon>
        <taxon>Pseudomonadati</taxon>
        <taxon>Bacteroidota</taxon>
        <taxon>Cytophagia</taxon>
        <taxon>Cytophagales</taxon>
        <taxon>Spirosomataceae</taxon>
        <taxon>Nibrella</taxon>
    </lineage>
</organism>
<evidence type="ECO:0000313" key="2">
    <source>
        <dbReference type="EMBL" id="GAA4450180.1"/>
    </source>
</evidence>
<evidence type="ECO:0000313" key="3">
    <source>
        <dbReference type="Proteomes" id="UP001501175"/>
    </source>
</evidence>